<evidence type="ECO:0000313" key="2">
    <source>
        <dbReference type="EMBL" id="EXB46004.1"/>
    </source>
</evidence>
<keyword evidence="3" id="KW-1185">Reference proteome</keyword>
<reference evidence="3" key="1">
    <citation type="submission" date="2013-01" db="EMBL/GenBank/DDBJ databases">
        <title>Draft Genome Sequence of a Mulberry Tree, Morus notabilis C.K. Schneid.</title>
        <authorList>
            <person name="He N."/>
            <person name="Zhao S."/>
        </authorList>
    </citation>
    <scope>NUCLEOTIDE SEQUENCE</scope>
</reference>
<gene>
    <name evidence="2" type="ORF">L484_015864</name>
</gene>
<proteinExistence type="predicted"/>
<sequence>MSQACVFFSRVFMWWAVAFLLGRDEHSITAGPPPPPFHGADFLAPAIDAGADEIRTTTI</sequence>
<evidence type="ECO:0000256" key="1">
    <source>
        <dbReference type="SAM" id="SignalP"/>
    </source>
</evidence>
<protein>
    <submittedName>
        <fullName evidence="2">Uncharacterized protein</fullName>
    </submittedName>
</protein>
<name>W9QZK2_9ROSA</name>
<keyword evidence="1" id="KW-0732">Signal</keyword>
<dbReference type="Proteomes" id="UP000030645">
    <property type="component" value="Unassembled WGS sequence"/>
</dbReference>
<dbReference type="AlphaFoldDB" id="W9QZK2"/>
<dbReference type="EMBL" id="KE343920">
    <property type="protein sequence ID" value="EXB46004.1"/>
    <property type="molecule type" value="Genomic_DNA"/>
</dbReference>
<accession>W9QZK2</accession>
<feature type="signal peptide" evidence="1">
    <location>
        <begin position="1"/>
        <end position="30"/>
    </location>
</feature>
<feature type="chain" id="PRO_5004931060" evidence="1">
    <location>
        <begin position="31"/>
        <end position="59"/>
    </location>
</feature>
<evidence type="ECO:0000313" key="3">
    <source>
        <dbReference type="Proteomes" id="UP000030645"/>
    </source>
</evidence>
<organism evidence="2 3">
    <name type="scientific">Morus notabilis</name>
    <dbReference type="NCBI Taxonomy" id="981085"/>
    <lineage>
        <taxon>Eukaryota</taxon>
        <taxon>Viridiplantae</taxon>
        <taxon>Streptophyta</taxon>
        <taxon>Embryophyta</taxon>
        <taxon>Tracheophyta</taxon>
        <taxon>Spermatophyta</taxon>
        <taxon>Magnoliopsida</taxon>
        <taxon>eudicotyledons</taxon>
        <taxon>Gunneridae</taxon>
        <taxon>Pentapetalae</taxon>
        <taxon>rosids</taxon>
        <taxon>fabids</taxon>
        <taxon>Rosales</taxon>
        <taxon>Moraceae</taxon>
        <taxon>Moreae</taxon>
        <taxon>Morus</taxon>
    </lineage>
</organism>